<evidence type="ECO:0000256" key="9">
    <source>
        <dbReference type="ARBA" id="ARBA00022960"/>
    </source>
</evidence>
<dbReference type="GO" id="GO:0009002">
    <property type="term" value="F:serine-type D-Ala-D-Ala carboxypeptidase activity"/>
    <property type="evidence" value="ECO:0007669"/>
    <property type="project" value="InterPro"/>
</dbReference>
<sequence>MLETEEGRRIKILYFIVLLVIGFLIVRLAWLQLLQGTQYKKIADQNRIRQQIIQAPRGTIYDRNGAILVANRPSFAISVLPSDYTNPAKETPLLAEITGVSAEEIEKMIAAGAEFPYQPVRIRRDADEAMLAKISERKSYLPGVVTEAVPVRQYLYKTLAAQVLGYVGIISEEEYAKHKNQGYLPTDLIGKDGLEYVWESWLRGVDGGQQVEVNAAGEEVGIIGTRPPVPGRGIVLTLDANLQKVAEEALDSQIKKDRNAGIPAKGGAVIVLDTHSGAVLAMASAPSFDPNLFASGISSLDWNALISNPDTPLTNRAIQNMYPPGSVFKIVTASAALDTGCTTPSEIFVDKGVYYLAGWQFFGWDPKGLGRLNLADAITWSSDPVFYELGRRLGVDRLASYALTFGLGQKTGIHLPGEVAGNVPTEEWKLKTYGEPWYPGESLIAAIGQGYYLTTPLQQAMLLMTVANGGIQYKPRLVDKILKQDGSTYQSFPPEVLRTVYLKPEYWDTIRQGLKGVVSQGTATSVFQGYPGTLAGKTGSAETGTGTTHSWFSCYAPAENPKIAVTAFVEDGEDGSVSAAPIVRTVLEAYFGFRKNSPPDVRQPGKSD</sequence>
<keyword evidence="11 14" id="KW-1133">Transmembrane helix</keyword>
<dbReference type="EMBL" id="UPPP01000098">
    <property type="protein sequence ID" value="VBB08838.1"/>
    <property type="molecule type" value="Genomic_DNA"/>
</dbReference>
<dbReference type="Gene3D" id="3.90.1310.10">
    <property type="entry name" value="Penicillin-binding protein 2a (Domain 2)"/>
    <property type="match status" value="1"/>
</dbReference>
<dbReference type="SUPFAM" id="SSF56601">
    <property type="entry name" value="beta-lactamase/transpeptidase-like"/>
    <property type="match status" value="1"/>
</dbReference>
<protein>
    <recommendedName>
        <fullName evidence="19">Penicillin-binding protein 2</fullName>
    </recommendedName>
</protein>
<keyword evidence="12 14" id="KW-0472">Membrane</keyword>
<dbReference type="GO" id="GO:0071555">
    <property type="term" value="P:cell wall organization"/>
    <property type="evidence" value="ECO:0007669"/>
    <property type="project" value="UniProtKB-KW"/>
</dbReference>
<evidence type="ECO:0000313" key="18">
    <source>
        <dbReference type="Proteomes" id="UP000277811"/>
    </source>
</evidence>
<dbReference type="PANTHER" id="PTHR30627">
    <property type="entry name" value="PEPTIDOGLYCAN D,D-TRANSPEPTIDASE"/>
    <property type="match status" value="1"/>
</dbReference>
<dbReference type="InterPro" id="IPR005311">
    <property type="entry name" value="PBP_dimer"/>
</dbReference>
<evidence type="ECO:0000256" key="7">
    <source>
        <dbReference type="ARBA" id="ARBA00022692"/>
    </source>
</evidence>
<dbReference type="Proteomes" id="UP000277811">
    <property type="component" value="Unassembled WGS sequence"/>
</dbReference>
<evidence type="ECO:0000256" key="14">
    <source>
        <dbReference type="SAM" id="Phobius"/>
    </source>
</evidence>
<dbReference type="PANTHER" id="PTHR30627:SF2">
    <property type="entry name" value="PEPTIDOGLYCAN D,D-TRANSPEPTIDASE MRDA"/>
    <property type="match status" value="1"/>
</dbReference>
<keyword evidence="10" id="KW-0573">Peptidoglycan synthesis</keyword>
<evidence type="ECO:0000256" key="6">
    <source>
        <dbReference type="ARBA" id="ARBA00022670"/>
    </source>
</evidence>
<dbReference type="InterPro" id="IPR036138">
    <property type="entry name" value="PBP_dimer_sf"/>
</dbReference>
<dbReference type="SUPFAM" id="SSF56519">
    <property type="entry name" value="Penicillin binding protein dimerisation domain"/>
    <property type="match status" value="1"/>
</dbReference>
<evidence type="ECO:0008006" key="19">
    <source>
        <dbReference type="Google" id="ProtNLM"/>
    </source>
</evidence>
<dbReference type="RefSeq" id="WP_122629684.1">
    <property type="nucleotide sequence ID" value="NZ_UPPP01000098.1"/>
</dbReference>
<keyword evidence="6" id="KW-0645">Protease</keyword>
<feature type="domain" description="Penicillin-binding protein dimerisation" evidence="16">
    <location>
        <begin position="53"/>
        <end position="220"/>
    </location>
</feature>
<evidence type="ECO:0000256" key="12">
    <source>
        <dbReference type="ARBA" id="ARBA00023136"/>
    </source>
</evidence>
<dbReference type="GO" id="GO:0008658">
    <property type="term" value="F:penicillin binding"/>
    <property type="evidence" value="ECO:0007669"/>
    <property type="project" value="InterPro"/>
</dbReference>
<keyword evidence="8" id="KW-0378">Hydrolase</keyword>
<dbReference type="GO" id="GO:0071972">
    <property type="term" value="F:peptidoglycan L,D-transpeptidase activity"/>
    <property type="evidence" value="ECO:0007669"/>
    <property type="project" value="TreeGrafter"/>
</dbReference>
<dbReference type="InterPro" id="IPR012338">
    <property type="entry name" value="Beta-lactam/transpept-like"/>
</dbReference>
<evidence type="ECO:0000256" key="2">
    <source>
        <dbReference type="ARBA" id="ARBA00004236"/>
    </source>
</evidence>
<dbReference type="OrthoDB" id="9770103at2"/>
<feature type="domain" description="Penicillin-binding protein transpeptidase" evidence="15">
    <location>
        <begin position="267"/>
        <end position="588"/>
    </location>
</feature>
<dbReference type="GO" id="GO:0008360">
    <property type="term" value="P:regulation of cell shape"/>
    <property type="evidence" value="ECO:0007669"/>
    <property type="project" value="UniProtKB-KW"/>
</dbReference>
<dbReference type="InterPro" id="IPR050515">
    <property type="entry name" value="Beta-lactam/transpept"/>
</dbReference>
<evidence type="ECO:0000313" key="17">
    <source>
        <dbReference type="EMBL" id="VBB08838.1"/>
    </source>
</evidence>
<dbReference type="Gene3D" id="3.40.710.10">
    <property type="entry name" value="DD-peptidase/beta-lactamase superfamily"/>
    <property type="match status" value="1"/>
</dbReference>
<evidence type="ECO:0000256" key="1">
    <source>
        <dbReference type="ARBA" id="ARBA00004167"/>
    </source>
</evidence>
<evidence type="ECO:0000256" key="5">
    <source>
        <dbReference type="ARBA" id="ARBA00022519"/>
    </source>
</evidence>
<keyword evidence="13" id="KW-0961">Cell wall biogenesis/degradation</keyword>
<proteinExistence type="inferred from homology"/>
<evidence type="ECO:0000256" key="11">
    <source>
        <dbReference type="ARBA" id="ARBA00022989"/>
    </source>
</evidence>
<comment type="subcellular location">
    <subcellularLocation>
        <location evidence="2">Cell membrane</location>
    </subcellularLocation>
    <subcellularLocation>
        <location evidence="1">Membrane</location>
        <topology evidence="1">Single-pass membrane protein</topology>
    </subcellularLocation>
</comment>
<keyword evidence="7 14" id="KW-0812">Transmembrane</keyword>
<dbReference type="GO" id="GO:0005886">
    <property type="term" value="C:plasma membrane"/>
    <property type="evidence" value="ECO:0007669"/>
    <property type="project" value="UniProtKB-SubCell"/>
</dbReference>
<evidence type="ECO:0000256" key="10">
    <source>
        <dbReference type="ARBA" id="ARBA00022984"/>
    </source>
</evidence>
<comment type="similarity">
    <text evidence="3">Belongs to the transpeptidase family.</text>
</comment>
<dbReference type="Gene3D" id="3.30.1390.30">
    <property type="entry name" value="Penicillin-binding protein 2a, domain 3"/>
    <property type="match status" value="1"/>
</dbReference>
<dbReference type="Pfam" id="PF00905">
    <property type="entry name" value="Transpeptidase"/>
    <property type="match status" value="1"/>
</dbReference>
<evidence type="ECO:0000259" key="15">
    <source>
        <dbReference type="Pfam" id="PF00905"/>
    </source>
</evidence>
<dbReference type="InterPro" id="IPR017790">
    <property type="entry name" value="Penicillin-binding_protein_2"/>
</dbReference>
<dbReference type="GO" id="GO:0009252">
    <property type="term" value="P:peptidoglycan biosynthetic process"/>
    <property type="evidence" value="ECO:0007669"/>
    <property type="project" value="UniProtKB-KW"/>
</dbReference>
<keyword evidence="4" id="KW-1003">Cell membrane</keyword>
<dbReference type="Pfam" id="PF03717">
    <property type="entry name" value="PBP_dimer"/>
    <property type="match status" value="1"/>
</dbReference>
<feature type="transmembrane region" description="Helical" evidence="14">
    <location>
        <begin position="12"/>
        <end position="31"/>
    </location>
</feature>
<name>A0A498RIA9_9FIRM</name>
<evidence type="ECO:0000259" key="16">
    <source>
        <dbReference type="Pfam" id="PF03717"/>
    </source>
</evidence>
<organism evidence="17 18">
    <name type="scientific">Lucifera butyrica</name>
    <dbReference type="NCBI Taxonomy" id="1351585"/>
    <lineage>
        <taxon>Bacteria</taxon>
        <taxon>Bacillati</taxon>
        <taxon>Bacillota</taxon>
        <taxon>Negativicutes</taxon>
        <taxon>Veillonellales</taxon>
        <taxon>Veillonellaceae</taxon>
        <taxon>Lucifera</taxon>
    </lineage>
</organism>
<dbReference type="InterPro" id="IPR001460">
    <property type="entry name" value="PCN-bd_Tpept"/>
</dbReference>
<keyword evidence="18" id="KW-1185">Reference proteome</keyword>
<reference evidence="17 18" key="1">
    <citation type="submission" date="2018-06" db="EMBL/GenBank/DDBJ databases">
        <authorList>
            <person name="Strepis N."/>
        </authorList>
    </citation>
    <scope>NUCLEOTIDE SEQUENCE [LARGE SCALE GENOMIC DNA]</scope>
    <source>
        <strain evidence="17">LUCI</strain>
    </source>
</reference>
<dbReference type="NCBIfam" id="TIGR03423">
    <property type="entry name" value="pbp2_mrdA"/>
    <property type="match status" value="1"/>
</dbReference>
<dbReference type="AlphaFoldDB" id="A0A498RIA9"/>
<keyword evidence="5" id="KW-0997">Cell inner membrane</keyword>
<keyword evidence="9" id="KW-0133">Cell shape</keyword>
<accession>A0A498RIA9</accession>
<evidence type="ECO:0000256" key="8">
    <source>
        <dbReference type="ARBA" id="ARBA00022801"/>
    </source>
</evidence>
<evidence type="ECO:0000256" key="13">
    <source>
        <dbReference type="ARBA" id="ARBA00023316"/>
    </source>
</evidence>
<evidence type="ECO:0000256" key="3">
    <source>
        <dbReference type="ARBA" id="ARBA00007171"/>
    </source>
</evidence>
<dbReference type="GO" id="GO:0006508">
    <property type="term" value="P:proteolysis"/>
    <property type="evidence" value="ECO:0007669"/>
    <property type="project" value="UniProtKB-KW"/>
</dbReference>
<evidence type="ECO:0000256" key="4">
    <source>
        <dbReference type="ARBA" id="ARBA00022475"/>
    </source>
</evidence>
<gene>
    <name evidence="17" type="ORF">LUCI_4119</name>
</gene>